<dbReference type="EMBL" id="JAINUG010000003">
    <property type="protein sequence ID" value="KAJ8417829.1"/>
    <property type="molecule type" value="Genomic_DNA"/>
</dbReference>
<evidence type="ECO:0000313" key="1">
    <source>
        <dbReference type="EMBL" id="KAJ8417829.1"/>
    </source>
</evidence>
<dbReference type="AlphaFoldDB" id="A0AAD7TBD3"/>
<evidence type="ECO:0000313" key="2">
    <source>
        <dbReference type="Proteomes" id="UP001221898"/>
    </source>
</evidence>
<accession>A0AAD7TBD3</accession>
<gene>
    <name evidence="1" type="ORF">AAFF_G00226720</name>
</gene>
<dbReference type="Proteomes" id="UP001221898">
    <property type="component" value="Unassembled WGS sequence"/>
</dbReference>
<organism evidence="1 2">
    <name type="scientific">Aldrovandia affinis</name>
    <dbReference type="NCBI Taxonomy" id="143900"/>
    <lineage>
        <taxon>Eukaryota</taxon>
        <taxon>Metazoa</taxon>
        <taxon>Chordata</taxon>
        <taxon>Craniata</taxon>
        <taxon>Vertebrata</taxon>
        <taxon>Euteleostomi</taxon>
        <taxon>Actinopterygii</taxon>
        <taxon>Neopterygii</taxon>
        <taxon>Teleostei</taxon>
        <taxon>Notacanthiformes</taxon>
        <taxon>Halosauridae</taxon>
        <taxon>Aldrovandia</taxon>
    </lineage>
</organism>
<name>A0AAD7TBD3_9TELE</name>
<proteinExistence type="predicted"/>
<keyword evidence="2" id="KW-1185">Reference proteome</keyword>
<sequence>MVLGTQGRSRLVGCVRCGVRLWGRRSASECSVGRPVPQWGQTALALLCEQTVRVGVGESDAAREELVAVVSGVGCWPSEAAQLNYRAPSATPQDLRATHSALHADAYHHKEANA</sequence>
<comment type="caution">
    <text evidence="1">The sequence shown here is derived from an EMBL/GenBank/DDBJ whole genome shotgun (WGS) entry which is preliminary data.</text>
</comment>
<reference evidence="1" key="1">
    <citation type="journal article" date="2023" name="Science">
        <title>Genome structures resolve the early diversification of teleost fishes.</title>
        <authorList>
            <person name="Parey E."/>
            <person name="Louis A."/>
            <person name="Montfort J."/>
            <person name="Bouchez O."/>
            <person name="Roques C."/>
            <person name="Iampietro C."/>
            <person name="Lluch J."/>
            <person name="Castinel A."/>
            <person name="Donnadieu C."/>
            <person name="Desvignes T."/>
            <person name="Floi Bucao C."/>
            <person name="Jouanno E."/>
            <person name="Wen M."/>
            <person name="Mejri S."/>
            <person name="Dirks R."/>
            <person name="Jansen H."/>
            <person name="Henkel C."/>
            <person name="Chen W.J."/>
            <person name="Zahm M."/>
            <person name="Cabau C."/>
            <person name="Klopp C."/>
            <person name="Thompson A.W."/>
            <person name="Robinson-Rechavi M."/>
            <person name="Braasch I."/>
            <person name="Lecointre G."/>
            <person name="Bobe J."/>
            <person name="Postlethwait J.H."/>
            <person name="Berthelot C."/>
            <person name="Roest Crollius H."/>
            <person name="Guiguen Y."/>
        </authorList>
    </citation>
    <scope>NUCLEOTIDE SEQUENCE</scope>
    <source>
        <strain evidence="1">NC1722</strain>
    </source>
</reference>
<protein>
    <submittedName>
        <fullName evidence="1">Uncharacterized protein</fullName>
    </submittedName>
</protein>